<keyword evidence="6 9" id="KW-0175">Coiled coil</keyword>
<dbReference type="NCBIfam" id="TIGR00422">
    <property type="entry name" value="valS"/>
    <property type="match status" value="1"/>
</dbReference>
<feature type="short sequence motif" description="'KMSKS' region" evidence="9">
    <location>
        <begin position="527"/>
        <end position="531"/>
    </location>
</feature>
<dbReference type="Gene3D" id="1.10.730.10">
    <property type="entry name" value="Isoleucyl-tRNA Synthetase, Domain 1"/>
    <property type="match status" value="1"/>
</dbReference>
<dbReference type="Gene3D" id="1.10.287.380">
    <property type="entry name" value="Valyl-tRNA synthetase, C-terminal domain"/>
    <property type="match status" value="1"/>
</dbReference>
<dbReference type="SUPFAM" id="SSF50677">
    <property type="entry name" value="ValRS/IleRS/LeuRS editing domain"/>
    <property type="match status" value="1"/>
</dbReference>
<comment type="caution">
    <text evidence="13">The sequence shown here is derived from an EMBL/GenBank/DDBJ whole genome shotgun (WGS) entry which is preliminary data.</text>
</comment>
<proteinExistence type="inferred from homology"/>
<evidence type="ECO:0000256" key="6">
    <source>
        <dbReference type="ARBA" id="ARBA00023054"/>
    </source>
</evidence>
<dbReference type="NCBIfam" id="NF004349">
    <property type="entry name" value="PRK05729.1"/>
    <property type="match status" value="1"/>
</dbReference>
<evidence type="ECO:0000259" key="11">
    <source>
        <dbReference type="Pfam" id="PF08264"/>
    </source>
</evidence>
<feature type="domain" description="Methionyl/Valyl/Leucyl/Isoleucyl-tRNA synthetase anticodon-binding" evidence="11">
    <location>
        <begin position="609"/>
        <end position="753"/>
    </location>
</feature>
<dbReference type="InterPro" id="IPR033705">
    <property type="entry name" value="Anticodon_Ia_Val"/>
</dbReference>
<dbReference type="InterPro" id="IPR002303">
    <property type="entry name" value="Valyl-tRNA_ligase"/>
</dbReference>
<accession>A0ABV8VLI7</accession>
<evidence type="ECO:0000259" key="10">
    <source>
        <dbReference type="Pfam" id="PF00133"/>
    </source>
</evidence>
<keyword evidence="7 9" id="KW-0030">Aminoacyl-tRNA synthetase</keyword>
<feature type="domain" description="Valyl-tRNA synthetase tRNA-binding arm" evidence="12">
    <location>
        <begin position="802"/>
        <end position="866"/>
    </location>
</feature>
<dbReference type="GO" id="GO:0004832">
    <property type="term" value="F:valine-tRNA ligase activity"/>
    <property type="evidence" value="ECO:0007669"/>
    <property type="project" value="UniProtKB-EC"/>
</dbReference>
<dbReference type="InterPro" id="IPR001412">
    <property type="entry name" value="aa-tRNA-synth_I_CS"/>
</dbReference>
<evidence type="ECO:0000313" key="14">
    <source>
        <dbReference type="Proteomes" id="UP001595844"/>
    </source>
</evidence>
<dbReference type="CDD" id="cd00817">
    <property type="entry name" value="ValRS_core"/>
    <property type="match status" value="1"/>
</dbReference>
<comment type="similarity">
    <text evidence="9">Belongs to the class-I aminoacyl-tRNA synthetase family. ValS type 1 subfamily.</text>
</comment>
<dbReference type="HAMAP" id="MF_02004">
    <property type="entry name" value="Val_tRNA_synth_type1"/>
    <property type="match status" value="1"/>
</dbReference>
<dbReference type="CDD" id="cd07962">
    <property type="entry name" value="Anticodon_Ia_Val"/>
    <property type="match status" value="1"/>
</dbReference>
<comment type="catalytic activity">
    <reaction evidence="8 9">
        <text>tRNA(Val) + L-valine + ATP = L-valyl-tRNA(Val) + AMP + diphosphate</text>
        <dbReference type="Rhea" id="RHEA:10704"/>
        <dbReference type="Rhea" id="RHEA-COMP:9672"/>
        <dbReference type="Rhea" id="RHEA-COMP:9708"/>
        <dbReference type="ChEBI" id="CHEBI:30616"/>
        <dbReference type="ChEBI" id="CHEBI:33019"/>
        <dbReference type="ChEBI" id="CHEBI:57762"/>
        <dbReference type="ChEBI" id="CHEBI:78442"/>
        <dbReference type="ChEBI" id="CHEBI:78537"/>
        <dbReference type="ChEBI" id="CHEBI:456215"/>
        <dbReference type="EC" id="6.1.1.9"/>
    </reaction>
</comment>
<dbReference type="InterPro" id="IPR009008">
    <property type="entry name" value="Val/Leu/Ile-tRNA-synth_edit"/>
</dbReference>
<feature type="short sequence motif" description="'HIGH' region" evidence="9">
    <location>
        <begin position="56"/>
        <end position="66"/>
    </location>
</feature>
<reference evidence="14" key="1">
    <citation type="journal article" date="2019" name="Int. J. Syst. Evol. Microbiol.">
        <title>The Global Catalogue of Microorganisms (GCM) 10K type strain sequencing project: providing services to taxonomists for standard genome sequencing and annotation.</title>
        <authorList>
            <consortium name="The Broad Institute Genomics Platform"/>
            <consortium name="The Broad Institute Genome Sequencing Center for Infectious Disease"/>
            <person name="Wu L."/>
            <person name="Ma J."/>
        </authorList>
    </citation>
    <scope>NUCLEOTIDE SEQUENCE [LARGE SCALE GENOMIC DNA]</scope>
    <source>
        <strain evidence="14">IBRC-M 10490</strain>
    </source>
</reference>
<dbReference type="InterPro" id="IPR009080">
    <property type="entry name" value="tRNAsynth_Ia_anticodon-bd"/>
</dbReference>
<name>A0ABV8VLI7_9NOCA</name>
<evidence type="ECO:0000256" key="5">
    <source>
        <dbReference type="ARBA" id="ARBA00022917"/>
    </source>
</evidence>
<dbReference type="EMBL" id="JBHSDL010000014">
    <property type="protein sequence ID" value="MFC4375545.1"/>
    <property type="molecule type" value="Genomic_DNA"/>
</dbReference>
<dbReference type="PRINTS" id="PR00986">
    <property type="entry name" value="TRNASYNTHVAL"/>
</dbReference>
<keyword evidence="1 9" id="KW-0963">Cytoplasm</keyword>
<evidence type="ECO:0000256" key="8">
    <source>
        <dbReference type="ARBA" id="ARBA00047552"/>
    </source>
</evidence>
<dbReference type="RefSeq" id="WP_378562429.1">
    <property type="nucleotide sequence ID" value="NZ_JBHSDL010000014.1"/>
</dbReference>
<sequence>MTESHRTDSTDPTTLPTTFVPVELEGELYVRWVANGYFTADETSDKPAYAVVIPPPNVTGRLHMGHAYEHTQIDAITRRKRMQGYETLWQPGMDHAGIATQNVVERELAKEGLSRHDLGREAFEARVWQWKAESGGAISDQMRRLGAGVDWDRERFTMDEGLSRAVQTIFKRLYDDGLIYRAERIINWCPRCATAISDIEVDHKDLDGELVSIRYGEGDDELVVATTRAETMLGDTAVAVHPDDPRYRHLVGREIDLPMTGRRIPVVADEHVDPEFGTGAVKVTPAHDPNDFEIGQRHDLPSMTVMDERAIITAPGPFQGLDRLEARSAVVAALHAEGRIVAEKRPYSHAVGHCSRCGTVIEPRLSMQWWVKVAPLTKAAGDAVRDGRVAIHPPELAGRYFDWVDNLRDWNISRQLWWGHRVPIWYSPTGETICVGPDETAPEGWTQDPDVLDTWFSSALWPFSTMGWPDQTESLTKFHPNSVLFTGYDLLFFWIARMMMFGLYATGQPPFAEIALHGMVRDKHGKKMSKSFGNVVDPIEWMDSYGTDALRFALARAANPGTDAPIAEESVAGSRNFTTKLWNASRFALLNGATTTGPLPPAEKLSVTDRWILSRLNTVIAEVDNYFEDYQFAKLSDLLYHFAWDETFDWYLELSKAVFAQGGSPAEASRRVLGHVLDTLLRLLHPLVPFVTEKLWTTLTGGESVVIATWPQNSGFRDPGAEATVAQLQHLVTEVRRFRSEQGVRTSQRVPAEIELTDALTGYEAAIRQLLRLDPPTADFHSTAALPIGDSRISLDLSQAIDVDAEKRRLEKDLAGALKEIEAAAMKLSNDSFLAKAPDDIVAGIRTRHRNAELDAQRIREQLSMLLG</sequence>
<comment type="domain">
    <text evidence="9">ValRS has two distinct active sites: one for aminoacylation and one for editing. The misactivated threonine is translocated from the active site to the editing site.</text>
</comment>
<dbReference type="Gene3D" id="3.90.740.10">
    <property type="entry name" value="Valyl/Leucyl/Isoleucyl-tRNA synthetase, editing domain"/>
    <property type="match status" value="1"/>
</dbReference>
<dbReference type="InterPro" id="IPR013155">
    <property type="entry name" value="M/V/L/I-tRNA-synth_anticd-bd"/>
</dbReference>
<gene>
    <name evidence="9" type="primary">valS</name>
    <name evidence="13" type="ORF">ACFO5K_15700</name>
</gene>
<dbReference type="SUPFAM" id="SSF46589">
    <property type="entry name" value="tRNA-binding arm"/>
    <property type="match status" value="1"/>
</dbReference>
<dbReference type="InterPro" id="IPR019499">
    <property type="entry name" value="Val-tRNA_synth_tRNA-bd"/>
</dbReference>
<comment type="domain">
    <text evidence="9">The C-terminal coiled-coil domain is crucial for aminoacylation activity.</text>
</comment>
<evidence type="ECO:0000256" key="7">
    <source>
        <dbReference type="ARBA" id="ARBA00023146"/>
    </source>
</evidence>
<evidence type="ECO:0000256" key="9">
    <source>
        <dbReference type="HAMAP-Rule" id="MF_02004"/>
    </source>
</evidence>
<dbReference type="Pfam" id="PF10458">
    <property type="entry name" value="Val_tRNA-synt_C"/>
    <property type="match status" value="1"/>
</dbReference>
<evidence type="ECO:0000256" key="1">
    <source>
        <dbReference type="ARBA" id="ARBA00022490"/>
    </source>
</evidence>
<protein>
    <recommendedName>
        <fullName evidence="9">Valine--tRNA ligase</fullName>
        <ecNumber evidence="9">6.1.1.9</ecNumber>
    </recommendedName>
    <alternativeName>
        <fullName evidence="9">Valyl-tRNA synthetase</fullName>
        <shortName evidence="9">ValRS</shortName>
    </alternativeName>
</protein>
<evidence type="ECO:0000256" key="3">
    <source>
        <dbReference type="ARBA" id="ARBA00022741"/>
    </source>
</evidence>
<evidence type="ECO:0000313" key="13">
    <source>
        <dbReference type="EMBL" id="MFC4375545.1"/>
    </source>
</evidence>
<keyword evidence="2 9" id="KW-0436">Ligase</keyword>
<evidence type="ECO:0000256" key="4">
    <source>
        <dbReference type="ARBA" id="ARBA00022840"/>
    </source>
</evidence>
<evidence type="ECO:0000259" key="12">
    <source>
        <dbReference type="Pfam" id="PF10458"/>
    </source>
</evidence>
<dbReference type="PROSITE" id="PS00178">
    <property type="entry name" value="AA_TRNA_LIGASE_I"/>
    <property type="match status" value="1"/>
</dbReference>
<feature type="domain" description="Aminoacyl-tRNA synthetase class Ia" evidence="10">
    <location>
        <begin position="444"/>
        <end position="563"/>
    </location>
</feature>
<comment type="subcellular location">
    <subcellularLocation>
        <location evidence="9">Cytoplasm</location>
    </subcellularLocation>
</comment>
<dbReference type="InterPro" id="IPR002300">
    <property type="entry name" value="aa-tRNA-synth_Ia"/>
</dbReference>
<keyword evidence="4 9" id="KW-0067">ATP-binding</keyword>
<dbReference type="PANTHER" id="PTHR11946">
    <property type="entry name" value="VALYL-TRNA SYNTHETASES"/>
    <property type="match status" value="1"/>
</dbReference>
<keyword evidence="3 9" id="KW-0547">Nucleotide-binding</keyword>
<dbReference type="InterPro" id="IPR014729">
    <property type="entry name" value="Rossmann-like_a/b/a_fold"/>
</dbReference>
<dbReference type="InterPro" id="IPR010978">
    <property type="entry name" value="tRNA-bd_arm"/>
</dbReference>
<dbReference type="SUPFAM" id="SSF47323">
    <property type="entry name" value="Anticodon-binding domain of a subclass of class I aminoacyl-tRNA synthetases"/>
    <property type="match status" value="1"/>
</dbReference>
<feature type="domain" description="Aminoacyl-tRNA synthetase class Ia" evidence="10">
    <location>
        <begin position="28"/>
        <end position="434"/>
    </location>
</feature>
<dbReference type="InterPro" id="IPR037118">
    <property type="entry name" value="Val-tRNA_synth_C_sf"/>
</dbReference>
<comment type="function">
    <text evidence="9">Catalyzes the attachment of valine to tRNA(Val). As ValRS can inadvertently accommodate and process structurally similar amino acids such as threonine, to avoid such errors, it has a 'posttransfer' editing activity that hydrolyzes mischarged Thr-tRNA(Val) in a tRNA-dependent manner.</text>
</comment>
<dbReference type="Pfam" id="PF00133">
    <property type="entry name" value="tRNA-synt_1"/>
    <property type="match status" value="2"/>
</dbReference>
<dbReference type="Pfam" id="PF08264">
    <property type="entry name" value="Anticodon_1"/>
    <property type="match status" value="1"/>
</dbReference>
<feature type="coiled-coil region" evidence="9">
    <location>
        <begin position="800"/>
        <end position="827"/>
    </location>
</feature>
<dbReference type="SUPFAM" id="SSF52374">
    <property type="entry name" value="Nucleotidylyl transferase"/>
    <property type="match status" value="1"/>
</dbReference>
<dbReference type="EC" id="6.1.1.9" evidence="9"/>
<keyword evidence="5 9" id="KW-0648">Protein biosynthesis</keyword>
<dbReference type="PANTHER" id="PTHR11946:SF93">
    <property type="entry name" value="VALINE--TRNA LIGASE, CHLOROPLASTIC_MITOCHONDRIAL 2"/>
    <property type="match status" value="1"/>
</dbReference>
<dbReference type="Gene3D" id="3.40.50.620">
    <property type="entry name" value="HUPs"/>
    <property type="match status" value="3"/>
</dbReference>
<feature type="binding site" evidence="9">
    <location>
        <position position="530"/>
    </location>
    <ligand>
        <name>ATP</name>
        <dbReference type="ChEBI" id="CHEBI:30616"/>
    </ligand>
</feature>
<comment type="subunit">
    <text evidence="9">Monomer.</text>
</comment>
<keyword evidence="14" id="KW-1185">Reference proteome</keyword>
<dbReference type="Proteomes" id="UP001595844">
    <property type="component" value="Unassembled WGS sequence"/>
</dbReference>
<organism evidence="13 14">
    <name type="scientific">Nocardia halotolerans</name>
    <dbReference type="NCBI Taxonomy" id="1755878"/>
    <lineage>
        <taxon>Bacteria</taxon>
        <taxon>Bacillati</taxon>
        <taxon>Actinomycetota</taxon>
        <taxon>Actinomycetes</taxon>
        <taxon>Mycobacteriales</taxon>
        <taxon>Nocardiaceae</taxon>
        <taxon>Nocardia</taxon>
    </lineage>
</organism>
<evidence type="ECO:0000256" key="2">
    <source>
        <dbReference type="ARBA" id="ARBA00022598"/>
    </source>
</evidence>